<evidence type="ECO:0000256" key="4">
    <source>
        <dbReference type="ARBA" id="ARBA00022723"/>
    </source>
</evidence>
<evidence type="ECO:0000256" key="12">
    <source>
        <dbReference type="ARBA" id="ARBA00048028"/>
    </source>
</evidence>
<organism evidence="21 22">
    <name type="scientific">Candidatus Liptonbacteria bacterium RIFCSPHIGHO2_01_FULL_57_28</name>
    <dbReference type="NCBI Taxonomy" id="1798647"/>
    <lineage>
        <taxon>Bacteria</taxon>
        <taxon>Candidatus Liptoniibacteriota</taxon>
    </lineage>
</organism>
<feature type="binding site" evidence="13">
    <location>
        <position position="249"/>
    </location>
    <ligand>
        <name>NAD(+)</name>
        <dbReference type="ChEBI" id="CHEBI:57540"/>
    </ligand>
</feature>
<feature type="binding site" evidence="13">
    <location>
        <position position="473"/>
    </location>
    <ligand>
        <name>K(+)</name>
        <dbReference type="ChEBI" id="CHEBI:29103"/>
        <note>ligand shared between two tetrameric partners</note>
    </ligand>
</feature>
<feature type="binding site" evidence="13">
    <location>
        <begin position="362"/>
        <end position="363"/>
    </location>
    <ligand>
        <name>IMP</name>
        <dbReference type="ChEBI" id="CHEBI:58053"/>
    </ligand>
</feature>
<dbReference type="Gene3D" id="3.20.20.70">
    <property type="entry name" value="Aldolase class I"/>
    <property type="match status" value="1"/>
</dbReference>
<evidence type="ECO:0000256" key="7">
    <source>
        <dbReference type="ARBA" id="ARBA00022755"/>
    </source>
</evidence>
<comment type="cofactor">
    <cofactor evidence="1 13">
        <name>K(+)</name>
        <dbReference type="ChEBI" id="CHEBI:29103"/>
    </cofactor>
</comment>
<sequence length="488" mass="52198">MSHPKVTGLGLTYDDVLLIPGASEVSPRDADLTTRLTRGLRLNIPVISAAMDTITEADMAIALAREGGIGILHKNLSIAAQAAMVDRVKRSESGMIAEPLTLSPEHTVKDALDLMRKYRVSGIPIVGDGKKLLGIVTNRDLRFQVEDSMPLKDIMTKDNLVTAPVGTDLEEAQIILHKHKIEKLLIVDNDRVLKGLITFKDIQKKKSFPNASKDGQGRLLVGAAVGAAMDTLERVEALIKAGADAIVVDSAHGHAKKVLRRVREIKDAFPKLQIIAGNVVTAEGAEACIQAGADAVKVGVGPGSICTTRIVAGVGVPQLTAIMNCAEVCAKNDVPLIADGGIKYTGDIPKAIAAGADTVMLGNMLAGTEESPGKTILYGGRKYKAYRGMGSQAAMAEGSRDRYFQDMEENIGKLVPEGVEGRVSYRGFLRETTHQIIGGLRAAMGYCGTKTIAELKVKGRFVQITQAGVVENHPHDIEITEQSPNYWK</sequence>
<evidence type="ECO:0000256" key="1">
    <source>
        <dbReference type="ARBA" id="ARBA00001958"/>
    </source>
</evidence>
<dbReference type="PROSITE" id="PS51371">
    <property type="entry name" value="CBS"/>
    <property type="match status" value="2"/>
</dbReference>
<dbReference type="GO" id="GO:0006183">
    <property type="term" value="P:GTP biosynthetic process"/>
    <property type="evidence" value="ECO:0007669"/>
    <property type="project" value="TreeGrafter"/>
</dbReference>
<reference evidence="21 22" key="1">
    <citation type="journal article" date="2016" name="Nat. Commun.">
        <title>Thousands of microbial genomes shed light on interconnected biogeochemical processes in an aquifer system.</title>
        <authorList>
            <person name="Anantharaman K."/>
            <person name="Brown C.T."/>
            <person name="Hug L.A."/>
            <person name="Sharon I."/>
            <person name="Castelle C.J."/>
            <person name="Probst A.J."/>
            <person name="Thomas B.C."/>
            <person name="Singh A."/>
            <person name="Wilkins M.J."/>
            <person name="Karaoz U."/>
            <person name="Brodie E.L."/>
            <person name="Williams K.H."/>
            <person name="Hubbard S.S."/>
            <person name="Banfield J.F."/>
        </authorList>
    </citation>
    <scope>NUCLEOTIDE SEQUENCE [LARGE SCALE GENOMIC DNA]</scope>
</reference>
<dbReference type="AlphaFoldDB" id="A0A1G2CBN2"/>
<dbReference type="UniPathway" id="UPA00601">
    <property type="reaction ID" value="UER00295"/>
</dbReference>
<evidence type="ECO:0000313" key="21">
    <source>
        <dbReference type="EMBL" id="OGY98804.1"/>
    </source>
</evidence>
<dbReference type="Pfam" id="PF00478">
    <property type="entry name" value="IMPDH"/>
    <property type="match status" value="1"/>
</dbReference>
<evidence type="ECO:0000256" key="9">
    <source>
        <dbReference type="ARBA" id="ARBA00023002"/>
    </source>
</evidence>
<evidence type="ECO:0000256" key="2">
    <source>
        <dbReference type="ARBA" id="ARBA00005502"/>
    </source>
</evidence>
<dbReference type="InterPro" id="IPR000644">
    <property type="entry name" value="CBS_dom"/>
</dbReference>
<dbReference type="HAMAP" id="MF_01964">
    <property type="entry name" value="IMPDH"/>
    <property type="match status" value="1"/>
</dbReference>
<keyword evidence="6 13" id="KW-0332">GMP biosynthesis</keyword>
<feature type="binding site" evidence="13 15">
    <location>
        <begin position="299"/>
        <end position="301"/>
    </location>
    <ligand>
        <name>NAD(+)</name>
        <dbReference type="ChEBI" id="CHEBI:57540"/>
    </ligand>
</feature>
<keyword evidence="5" id="KW-0677">Repeat</keyword>
<evidence type="ECO:0000256" key="8">
    <source>
        <dbReference type="ARBA" id="ARBA00022958"/>
    </source>
</evidence>
<comment type="subunit">
    <text evidence="3 13">Homotetramer.</text>
</comment>
<keyword evidence="11 17" id="KW-0129">CBS domain</keyword>
<evidence type="ECO:0000256" key="17">
    <source>
        <dbReference type="PROSITE-ProRule" id="PRU00703"/>
    </source>
</evidence>
<keyword evidence="9 13" id="KW-0560">Oxidoreductase</keyword>
<feature type="binding site" evidence="13">
    <location>
        <position position="417"/>
    </location>
    <ligand>
        <name>IMP</name>
        <dbReference type="ChEBI" id="CHEBI:58053"/>
    </ligand>
</feature>
<comment type="pathway">
    <text evidence="13 19">Purine metabolism; XMP biosynthesis via de novo pathway; XMP from IMP: step 1/1.</text>
</comment>
<dbReference type="SUPFAM" id="SSF51412">
    <property type="entry name" value="Inosine monophosphate dehydrogenase (IMPDH)"/>
    <property type="match status" value="1"/>
</dbReference>
<dbReference type="InterPro" id="IPR001093">
    <property type="entry name" value="IMP_DH_GMPRt"/>
</dbReference>
<evidence type="ECO:0000256" key="13">
    <source>
        <dbReference type="HAMAP-Rule" id="MF_01964"/>
    </source>
</evidence>
<dbReference type="InterPro" id="IPR046342">
    <property type="entry name" value="CBS_dom_sf"/>
</dbReference>
<dbReference type="EC" id="1.1.1.205" evidence="13 19"/>
<evidence type="ECO:0000256" key="14">
    <source>
        <dbReference type="PIRSR" id="PIRSR000130-1"/>
    </source>
</evidence>
<dbReference type="Proteomes" id="UP000179059">
    <property type="component" value="Unassembled WGS sequence"/>
</dbReference>
<dbReference type="FunFam" id="3.20.20.70:FF:000003">
    <property type="entry name" value="GMP reductase"/>
    <property type="match status" value="1"/>
</dbReference>
<evidence type="ECO:0000256" key="18">
    <source>
        <dbReference type="RuleBase" id="RU003927"/>
    </source>
</evidence>
<evidence type="ECO:0000256" key="11">
    <source>
        <dbReference type="ARBA" id="ARBA00023122"/>
    </source>
</evidence>
<feature type="active site" description="Thioimidate intermediate" evidence="13 14">
    <location>
        <position position="306"/>
    </location>
</feature>
<dbReference type="PANTHER" id="PTHR11911:SF111">
    <property type="entry name" value="INOSINE-5'-MONOPHOSPHATE DEHYDROGENASE"/>
    <property type="match status" value="1"/>
</dbReference>
<dbReference type="GO" id="GO:0000166">
    <property type="term" value="F:nucleotide binding"/>
    <property type="evidence" value="ECO:0007669"/>
    <property type="project" value="UniProtKB-UniRule"/>
</dbReference>
<feature type="binding site" evidence="15">
    <location>
        <begin position="249"/>
        <end position="251"/>
    </location>
    <ligand>
        <name>NAD(+)</name>
        <dbReference type="ChEBI" id="CHEBI:57540"/>
    </ligand>
</feature>
<name>A0A1G2CBN2_9BACT</name>
<comment type="function">
    <text evidence="13">Catalyzes the conversion of inosine 5'-phosphate (IMP) to xanthosine 5'-phosphate (XMP), the first committed and rate-limiting step in the de novo synthesis of guanine nucleotides, and therefore plays an important role in the regulation of cell growth.</text>
</comment>
<feature type="binding site" description="in other chain" evidence="13 16">
    <location>
        <position position="306"/>
    </location>
    <ligand>
        <name>K(+)</name>
        <dbReference type="ChEBI" id="CHEBI:29103"/>
        <note>ligand shared between two tetrameric partners</note>
    </ligand>
</feature>
<keyword evidence="8 13" id="KW-0630">Potassium</keyword>
<feature type="domain" description="CBS" evidence="20">
    <location>
        <begin position="95"/>
        <end position="151"/>
    </location>
</feature>
<feature type="active site" description="Proton acceptor" evidence="13 14">
    <location>
        <position position="402"/>
    </location>
</feature>
<dbReference type="InterPro" id="IPR013785">
    <property type="entry name" value="Aldolase_TIM"/>
</dbReference>
<evidence type="ECO:0000313" key="22">
    <source>
        <dbReference type="Proteomes" id="UP000179059"/>
    </source>
</evidence>
<dbReference type="InterPro" id="IPR015875">
    <property type="entry name" value="IMP_DH/GMP_Rdtase_CS"/>
</dbReference>
<gene>
    <name evidence="13" type="primary">guaB</name>
    <name evidence="21" type="ORF">A2855_00785</name>
</gene>
<dbReference type="CDD" id="cd00381">
    <property type="entry name" value="IMPDH"/>
    <property type="match status" value="1"/>
</dbReference>
<evidence type="ECO:0000259" key="20">
    <source>
        <dbReference type="PROSITE" id="PS51371"/>
    </source>
</evidence>
<dbReference type="Pfam" id="PF00571">
    <property type="entry name" value="CBS"/>
    <property type="match status" value="2"/>
</dbReference>
<dbReference type="NCBIfam" id="TIGR01302">
    <property type="entry name" value="IMP_dehydrog"/>
    <property type="match status" value="1"/>
</dbReference>
<keyword evidence="7 13" id="KW-0658">Purine biosynthesis</keyword>
<keyword evidence="4 13" id="KW-0479">Metal-binding</keyword>
<proteinExistence type="inferred from homology"/>
<evidence type="ECO:0000256" key="10">
    <source>
        <dbReference type="ARBA" id="ARBA00023027"/>
    </source>
</evidence>
<dbReference type="STRING" id="1798647.A2855_00785"/>
<evidence type="ECO:0000256" key="6">
    <source>
        <dbReference type="ARBA" id="ARBA00022749"/>
    </source>
</evidence>
<dbReference type="SMART" id="SM01240">
    <property type="entry name" value="IMPDH"/>
    <property type="match status" value="1"/>
</dbReference>
<feature type="binding site" evidence="13">
    <location>
        <position position="471"/>
    </location>
    <ligand>
        <name>K(+)</name>
        <dbReference type="ChEBI" id="CHEBI:29103"/>
        <note>ligand shared between two tetrameric partners</note>
    </ligand>
</feature>
<evidence type="ECO:0000256" key="15">
    <source>
        <dbReference type="PIRSR" id="PIRSR000130-3"/>
    </source>
</evidence>
<comment type="activity regulation">
    <text evidence="13">Mycophenolic acid (MPA) is a non-competitive inhibitor that prevents formation of the closed enzyme conformation by binding to the same site as the amobile flap. In contrast, mizoribine monophosphate (MZP) is a competitive inhibitor that induces the closed conformation. MPA is a potent inhibitor of mammalian IMPDHs but a poor inhibitor of the bacterial enzymes. MZP is a more potent inhibitor of bacterial IMPDH.</text>
</comment>
<evidence type="ECO:0000256" key="3">
    <source>
        <dbReference type="ARBA" id="ARBA00011881"/>
    </source>
</evidence>
<dbReference type="SUPFAM" id="SSF54631">
    <property type="entry name" value="CBS-domain pair"/>
    <property type="match status" value="1"/>
</dbReference>
<dbReference type="EMBL" id="MHKX01000002">
    <property type="protein sequence ID" value="OGY98804.1"/>
    <property type="molecule type" value="Genomic_DNA"/>
</dbReference>
<evidence type="ECO:0000256" key="5">
    <source>
        <dbReference type="ARBA" id="ARBA00022737"/>
    </source>
</evidence>
<keyword evidence="10 13" id="KW-0520">NAD</keyword>
<comment type="catalytic activity">
    <reaction evidence="12 13 19">
        <text>IMP + NAD(+) + H2O = XMP + NADH + H(+)</text>
        <dbReference type="Rhea" id="RHEA:11708"/>
        <dbReference type="ChEBI" id="CHEBI:15377"/>
        <dbReference type="ChEBI" id="CHEBI:15378"/>
        <dbReference type="ChEBI" id="CHEBI:57464"/>
        <dbReference type="ChEBI" id="CHEBI:57540"/>
        <dbReference type="ChEBI" id="CHEBI:57945"/>
        <dbReference type="ChEBI" id="CHEBI:58053"/>
        <dbReference type="EC" id="1.1.1.205"/>
    </reaction>
</comment>
<accession>A0A1G2CBN2</accession>
<comment type="caution">
    <text evidence="21">The sequence shown here is derived from an EMBL/GenBank/DDBJ whole genome shotgun (WGS) entry which is preliminary data.</text>
</comment>
<dbReference type="SMART" id="SM00116">
    <property type="entry name" value="CBS"/>
    <property type="match status" value="2"/>
</dbReference>
<feature type="binding site" description="in other chain" evidence="13 16">
    <location>
        <position position="303"/>
    </location>
    <ligand>
        <name>K(+)</name>
        <dbReference type="ChEBI" id="CHEBI:29103"/>
        <note>ligand shared between two tetrameric partners</note>
    </ligand>
</feature>
<evidence type="ECO:0000256" key="16">
    <source>
        <dbReference type="PIRSR" id="PIRSR000130-4"/>
    </source>
</evidence>
<dbReference type="GO" id="GO:0003938">
    <property type="term" value="F:IMP dehydrogenase activity"/>
    <property type="evidence" value="ECO:0007669"/>
    <property type="project" value="UniProtKB-UniRule"/>
</dbReference>
<comment type="caution">
    <text evidence="13">Lacks conserved residue(s) required for the propagation of feature annotation.</text>
</comment>
<dbReference type="GO" id="GO:0006177">
    <property type="term" value="P:GMP biosynthetic process"/>
    <property type="evidence" value="ECO:0007669"/>
    <property type="project" value="UniProtKB-UniRule"/>
</dbReference>
<dbReference type="InterPro" id="IPR005990">
    <property type="entry name" value="IMP_DH"/>
</dbReference>
<evidence type="ECO:0000256" key="19">
    <source>
        <dbReference type="RuleBase" id="RU003928"/>
    </source>
</evidence>
<comment type="similarity">
    <text evidence="2 13 18">Belongs to the IMPDH/GMPR family.</text>
</comment>
<feature type="binding site" evidence="13">
    <location>
        <begin position="386"/>
        <end position="390"/>
    </location>
    <ligand>
        <name>IMP</name>
        <dbReference type="ChEBI" id="CHEBI:58053"/>
    </ligand>
</feature>
<feature type="binding site" evidence="13">
    <location>
        <begin position="339"/>
        <end position="341"/>
    </location>
    <ligand>
        <name>IMP</name>
        <dbReference type="ChEBI" id="CHEBI:58053"/>
    </ligand>
</feature>
<dbReference type="PANTHER" id="PTHR11911">
    <property type="entry name" value="INOSINE-5-MONOPHOSPHATE DEHYDROGENASE RELATED"/>
    <property type="match status" value="1"/>
</dbReference>
<feature type="domain" description="CBS" evidence="20">
    <location>
        <begin position="155"/>
        <end position="212"/>
    </location>
</feature>
<protein>
    <recommendedName>
        <fullName evidence="13 19">Inosine-5'-monophosphate dehydrogenase</fullName>
        <shortName evidence="13">IMP dehydrogenase</shortName>
        <shortName evidence="13">IMPD</shortName>
        <shortName evidence="13">IMPDH</shortName>
        <ecNumber evidence="13 19">1.1.1.205</ecNumber>
    </recommendedName>
</protein>
<feature type="binding site" evidence="13">
    <location>
        <position position="304"/>
    </location>
    <ligand>
        <name>IMP</name>
        <dbReference type="ChEBI" id="CHEBI:58053"/>
    </ligand>
</feature>
<dbReference type="CDD" id="cd04601">
    <property type="entry name" value="CBS_pair_IMPDH"/>
    <property type="match status" value="1"/>
</dbReference>
<dbReference type="PIRSF" id="PIRSF000130">
    <property type="entry name" value="IMPDH"/>
    <property type="match status" value="1"/>
</dbReference>
<feature type="binding site" description="in other chain" evidence="13 16">
    <location>
        <position position="301"/>
    </location>
    <ligand>
        <name>K(+)</name>
        <dbReference type="ChEBI" id="CHEBI:29103"/>
        <note>ligand shared between two tetrameric partners</note>
    </ligand>
</feature>
<dbReference type="PROSITE" id="PS00487">
    <property type="entry name" value="IMP_DH_GMP_RED"/>
    <property type="match status" value="1"/>
</dbReference>
<dbReference type="GO" id="GO:0046872">
    <property type="term" value="F:metal ion binding"/>
    <property type="evidence" value="ECO:0007669"/>
    <property type="project" value="UniProtKB-UniRule"/>
</dbReference>